<sequence>MTTQRRCPDCGVGLEAMEMQTGDGFTLYLVTNERKRGLRGTFGMKEKLRPVPHVCPECGLVRQYAER</sequence>
<dbReference type="Proteomes" id="UP001595921">
    <property type="component" value="Unassembled WGS sequence"/>
</dbReference>
<organism evidence="1 2">
    <name type="scientific">Halobium salinum</name>
    <dbReference type="NCBI Taxonomy" id="1364940"/>
    <lineage>
        <taxon>Archaea</taxon>
        <taxon>Methanobacteriati</taxon>
        <taxon>Methanobacteriota</taxon>
        <taxon>Stenosarchaea group</taxon>
        <taxon>Halobacteria</taxon>
        <taxon>Halobacteriales</taxon>
        <taxon>Haloferacaceae</taxon>
        <taxon>Halobium</taxon>
    </lineage>
</organism>
<accession>A0ABD5PGG3</accession>
<dbReference type="EMBL" id="JBHSDS010000008">
    <property type="protein sequence ID" value="MFC4359740.1"/>
    <property type="molecule type" value="Genomic_DNA"/>
</dbReference>
<dbReference type="RefSeq" id="WP_267621375.1">
    <property type="nucleotide sequence ID" value="NZ_JAODIW010000006.1"/>
</dbReference>
<reference evidence="1 2" key="1">
    <citation type="journal article" date="2019" name="Int. J. Syst. Evol. Microbiol.">
        <title>The Global Catalogue of Microorganisms (GCM) 10K type strain sequencing project: providing services to taxonomists for standard genome sequencing and annotation.</title>
        <authorList>
            <consortium name="The Broad Institute Genomics Platform"/>
            <consortium name="The Broad Institute Genome Sequencing Center for Infectious Disease"/>
            <person name="Wu L."/>
            <person name="Ma J."/>
        </authorList>
    </citation>
    <scope>NUCLEOTIDE SEQUENCE [LARGE SCALE GENOMIC DNA]</scope>
    <source>
        <strain evidence="1 2">CGMCC 1.12553</strain>
    </source>
</reference>
<name>A0ABD5PGG3_9EURY</name>
<comment type="caution">
    <text evidence="1">The sequence shown here is derived from an EMBL/GenBank/DDBJ whole genome shotgun (WGS) entry which is preliminary data.</text>
</comment>
<proteinExistence type="predicted"/>
<keyword evidence="2" id="KW-1185">Reference proteome</keyword>
<dbReference type="AlphaFoldDB" id="A0ABD5PGG3"/>
<evidence type="ECO:0008006" key="3">
    <source>
        <dbReference type="Google" id="ProtNLM"/>
    </source>
</evidence>
<evidence type="ECO:0000313" key="2">
    <source>
        <dbReference type="Proteomes" id="UP001595921"/>
    </source>
</evidence>
<evidence type="ECO:0000313" key="1">
    <source>
        <dbReference type="EMBL" id="MFC4359740.1"/>
    </source>
</evidence>
<protein>
    <recommendedName>
        <fullName evidence="3">Small CPxCG-related zinc finger protein</fullName>
    </recommendedName>
</protein>
<gene>
    <name evidence="1" type="ORF">ACFO0N_17480</name>
</gene>